<protein>
    <submittedName>
        <fullName evidence="3">Nucleotide-binding domain-containing protein</fullName>
    </submittedName>
</protein>
<evidence type="ECO:0000256" key="1">
    <source>
        <dbReference type="SAM" id="MobiDB-lite"/>
    </source>
</evidence>
<dbReference type="InterPro" id="IPR006076">
    <property type="entry name" value="FAD-dep_OxRdtase"/>
</dbReference>
<dbReference type="PANTHER" id="PTHR13847:SF213">
    <property type="entry name" value="DEPENDENT OXIDOREDUCTASE, PUTATIVE-RELATED"/>
    <property type="match status" value="1"/>
</dbReference>
<dbReference type="PANTHER" id="PTHR13847">
    <property type="entry name" value="SARCOSINE DEHYDROGENASE-RELATED"/>
    <property type="match status" value="1"/>
</dbReference>
<dbReference type="Pfam" id="PF01266">
    <property type="entry name" value="DAO"/>
    <property type="match status" value="1"/>
</dbReference>
<dbReference type="GO" id="GO:0005737">
    <property type="term" value="C:cytoplasm"/>
    <property type="evidence" value="ECO:0007669"/>
    <property type="project" value="TreeGrafter"/>
</dbReference>
<dbReference type="InterPro" id="IPR036188">
    <property type="entry name" value="FAD/NAD-bd_sf"/>
</dbReference>
<feature type="region of interest" description="Disordered" evidence="1">
    <location>
        <begin position="424"/>
        <end position="452"/>
    </location>
</feature>
<keyword evidence="4" id="KW-1185">Reference proteome</keyword>
<accession>A0AAD7IKD1</accession>
<feature type="region of interest" description="Disordered" evidence="1">
    <location>
        <begin position="352"/>
        <end position="374"/>
    </location>
</feature>
<sequence>MGALFSRLRLIYQTLKSISDSFSALSERISRDPGLPIPAPSRSYWCLPHSPLDGLDSSSLPAYADIVIIGSGIAGTAIARTLLDSSSGDKKQPLRVVMLEARDVCSGATGRNGGHISPNSYQDYSELASKYGAEAAQAMIRFRLAHLPALLAVAEEEGLLRESQARGVDQLDVYLKETLFQHAKNALATYLEALPERRGKHEIYDAKTKLGALQLSPLTAGCISQAAGALHPYRLITGILARLLKVYPTNFQLLTQTPCTDIVLSADGQGYRVTTPKGTLTTAHIIHATNAWAAHLLPGMRRKIVPMRVHMTAQRPGRNLGSTGTPWTGTRAFVFYPGTTMFAFDYLTQQPNADESGSTTSGKDGKAEEGYPAPAGELMFGGGAMLGGRAEAAVLDNIGIADDSETDFEVAAYLGGAVERYFAPGWGEESGTPTTTSSSSRESATAGGDDGWGAGRIKAAWTGIMGLSADGQPWVGRVPQSVSQRADPVSEANASPSLARPGEWIAAGFTGEGMTHAWLAGAALAGMVLGDVKVEGKVKGPLPPEFLITEKRLKEADIEAFLGDAGSQ</sequence>
<evidence type="ECO:0000313" key="3">
    <source>
        <dbReference type="EMBL" id="KAJ7744192.1"/>
    </source>
</evidence>
<feature type="compositionally biased region" description="Low complexity" evidence="1">
    <location>
        <begin position="424"/>
        <end position="447"/>
    </location>
</feature>
<reference evidence="3" key="1">
    <citation type="submission" date="2023-03" db="EMBL/GenBank/DDBJ databases">
        <title>Massive genome expansion in bonnet fungi (Mycena s.s.) driven by repeated elements and novel gene families across ecological guilds.</title>
        <authorList>
            <consortium name="Lawrence Berkeley National Laboratory"/>
            <person name="Harder C.B."/>
            <person name="Miyauchi S."/>
            <person name="Viragh M."/>
            <person name="Kuo A."/>
            <person name="Thoen E."/>
            <person name="Andreopoulos B."/>
            <person name="Lu D."/>
            <person name="Skrede I."/>
            <person name="Drula E."/>
            <person name="Henrissat B."/>
            <person name="Morin E."/>
            <person name="Kohler A."/>
            <person name="Barry K."/>
            <person name="LaButti K."/>
            <person name="Morin E."/>
            <person name="Salamov A."/>
            <person name="Lipzen A."/>
            <person name="Mereny Z."/>
            <person name="Hegedus B."/>
            <person name="Baldrian P."/>
            <person name="Stursova M."/>
            <person name="Weitz H."/>
            <person name="Taylor A."/>
            <person name="Grigoriev I.V."/>
            <person name="Nagy L.G."/>
            <person name="Martin F."/>
            <person name="Kauserud H."/>
        </authorList>
    </citation>
    <scope>NUCLEOTIDE SEQUENCE</scope>
    <source>
        <strain evidence="3">CBHHK182m</strain>
    </source>
</reference>
<dbReference type="SUPFAM" id="SSF51905">
    <property type="entry name" value="FAD/NAD(P)-binding domain"/>
    <property type="match status" value="1"/>
</dbReference>
<dbReference type="Gene3D" id="3.30.9.10">
    <property type="entry name" value="D-Amino Acid Oxidase, subunit A, domain 2"/>
    <property type="match status" value="1"/>
</dbReference>
<dbReference type="AlphaFoldDB" id="A0AAD7IKD1"/>
<evidence type="ECO:0000259" key="2">
    <source>
        <dbReference type="Pfam" id="PF01266"/>
    </source>
</evidence>
<proteinExistence type="predicted"/>
<dbReference type="Proteomes" id="UP001215598">
    <property type="component" value="Unassembled WGS sequence"/>
</dbReference>
<organism evidence="3 4">
    <name type="scientific">Mycena metata</name>
    <dbReference type="NCBI Taxonomy" id="1033252"/>
    <lineage>
        <taxon>Eukaryota</taxon>
        <taxon>Fungi</taxon>
        <taxon>Dikarya</taxon>
        <taxon>Basidiomycota</taxon>
        <taxon>Agaricomycotina</taxon>
        <taxon>Agaricomycetes</taxon>
        <taxon>Agaricomycetidae</taxon>
        <taxon>Agaricales</taxon>
        <taxon>Marasmiineae</taxon>
        <taxon>Mycenaceae</taxon>
        <taxon>Mycena</taxon>
    </lineage>
</organism>
<evidence type="ECO:0000313" key="4">
    <source>
        <dbReference type="Proteomes" id="UP001215598"/>
    </source>
</evidence>
<comment type="caution">
    <text evidence="3">The sequence shown here is derived from an EMBL/GenBank/DDBJ whole genome shotgun (WGS) entry which is preliminary data.</text>
</comment>
<dbReference type="Gene3D" id="3.50.50.60">
    <property type="entry name" value="FAD/NAD(P)-binding domain"/>
    <property type="match status" value="1"/>
</dbReference>
<name>A0AAD7IKD1_9AGAR</name>
<gene>
    <name evidence="3" type="ORF">B0H16DRAFT_1560445</name>
</gene>
<feature type="domain" description="FAD dependent oxidoreductase" evidence="2">
    <location>
        <begin position="65"/>
        <end position="525"/>
    </location>
</feature>
<dbReference type="EMBL" id="JARKIB010000088">
    <property type="protein sequence ID" value="KAJ7744192.1"/>
    <property type="molecule type" value="Genomic_DNA"/>
</dbReference>
<feature type="compositionally biased region" description="Polar residues" evidence="1">
    <location>
        <begin position="352"/>
        <end position="362"/>
    </location>
</feature>